<dbReference type="PRINTS" id="PR00069">
    <property type="entry name" value="ALDKETRDTASE"/>
</dbReference>
<gene>
    <name evidence="2" type="ORF">OSO01_40340</name>
</gene>
<dbReference type="InterPro" id="IPR020471">
    <property type="entry name" value="AKR"/>
</dbReference>
<dbReference type="Gene3D" id="3.20.20.100">
    <property type="entry name" value="NADP-dependent oxidoreductase domain"/>
    <property type="match status" value="1"/>
</dbReference>
<dbReference type="Proteomes" id="UP000321558">
    <property type="component" value="Unassembled WGS sequence"/>
</dbReference>
<keyword evidence="3" id="KW-1185">Reference proteome</keyword>
<dbReference type="InterPro" id="IPR036812">
    <property type="entry name" value="NAD(P)_OxRdtase_dom_sf"/>
</dbReference>
<accession>A0A511ZPC4</accession>
<evidence type="ECO:0000259" key="1">
    <source>
        <dbReference type="Pfam" id="PF00248"/>
    </source>
</evidence>
<dbReference type="Pfam" id="PF00248">
    <property type="entry name" value="Aldo_ket_red"/>
    <property type="match status" value="1"/>
</dbReference>
<proteinExistence type="predicted"/>
<protein>
    <recommendedName>
        <fullName evidence="1">NADP-dependent oxidoreductase domain-containing protein</fullName>
    </recommendedName>
</protein>
<feature type="domain" description="NADP-dependent oxidoreductase" evidence="1">
    <location>
        <begin position="13"/>
        <end position="136"/>
    </location>
</feature>
<dbReference type="PANTHER" id="PTHR43638">
    <property type="entry name" value="OXIDOREDUCTASE, ALDO/KETO REDUCTASE FAMILY PROTEIN"/>
    <property type="match status" value="1"/>
</dbReference>
<dbReference type="InterPro" id="IPR023210">
    <property type="entry name" value="NADP_OxRdtase_dom"/>
</dbReference>
<sequence>MKKVKIAGREVLPIGLGTLNMGDKSDTFDQEVQAIRTGLDNGVQLIDTAEMYGSGNAEKLIASAIKPYSREELFLISKVLPSNASKKDLPISLDNSLRRLETDYLDLYLLHWKEDVPLEETVEALENARNQGKIKA</sequence>
<comment type="caution">
    <text evidence="2">The sequence shown here is derived from an EMBL/GenBank/DDBJ whole genome shotgun (WGS) entry which is preliminary data.</text>
</comment>
<dbReference type="SUPFAM" id="SSF51430">
    <property type="entry name" value="NAD(P)-linked oxidoreductase"/>
    <property type="match status" value="1"/>
</dbReference>
<dbReference type="AlphaFoldDB" id="A0A511ZPC4"/>
<dbReference type="GO" id="GO:0016491">
    <property type="term" value="F:oxidoreductase activity"/>
    <property type="evidence" value="ECO:0007669"/>
    <property type="project" value="InterPro"/>
</dbReference>
<reference evidence="2 3" key="1">
    <citation type="submission" date="2019-07" db="EMBL/GenBank/DDBJ databases">
        <title>Whole genome shotgun sequence of Oceanobacillus sojae NBRC 105379.</title>
        <authorList>
            <person name="Hosoyama A."/>
            <person name="Uohara A."/>
            <person name="Ohji S."/>
            <person name="Ichikawa N."/>
        </authorList>
    </citation>
    <scope>NUCLEOTIDE SEQUENCE [LARGE SCALE GENOMIC DNA]</scope>
    <source>
        <strain evidence="2 3">NBRC 105379</strain>
    </source>
</reference>
<name>A0A511ZPC4_9BACI</name>
<evidence type="ECO:0000313" key="2">
    <source>
        <dbReference type="EMBL" id="GEN89295.1"/>
    </source>
</evidence>
<dbReference type="PANTHER" id="PTHR43638:SF3">
    <property type="entry name" value="ALDEHYDE REDUCTASE"/>
    <property type="match status" value="1"/>
</dbReference>
<organism evidence="2 3">
    <name type="scientific">Oceanobacillus sojae</name>
    <dbReference type="NCBI Taxonomy" id="582851"/>
    <lineage>
        <taxon>Bacteria</taxon>
        <taxon>Bacillati</taxon>
        <taxon>Bacillota</taxon>
        <taxon>Bacilli</taxon>
        <taxon>Bacillales</taxon>
        <taxon>Bacillaceae</taxon>
        <taxon>Oceanobacillus</taxon>
    </lineage>
</organism>
<dbReference type="STRING" id="582851.GCA_900162665_03635"/>
<evidence type="ECO:0000313" key="3">
    <source>
        <dbReference type="Proteomes" id="UP000321558"/>
    </source>
</evidence>
<dbReference type="EMBL" id="BJYM01000020">
    <property type="protein sequence ID" value="GEN89295.1"/>
    <property type="molecule type" value="Genomic_DNA"/>
</dbReference>